<dbReference type="PROSITE" id="PS50928">
    <property type="entry name" value="ABC_TM1"/>
    <property type="match status" value="1"/>
</dbReference>
<comment type="similarity">
    <text evidence="7">Belongs to the binding-protein-dependent transport system permease family.</text>
</comment>
<reference evidence="9" key="1">
    <citation type="submission" date="2022-12" db="EMBL/GenBank/DDBJ databases">
        <authorList>
            <person name="Krivoruchko A.V."/>
            <person name="Elkin A."/>
        </authorList>
    </citation>
    <scope>NUCLEOTIDE SEQUENCE</scope>
    <source>
        <strain evidence="9">IEGM 1391</strain>
    </source>
</reference>
<evidence type="ECO:0000256" key="4">
    <source>
        <dbReference type="ARBA" id="ARBA00022692"/>
    </source>
</evidence>
<evidence type="ECO:0000256" key="5">
    <source>
        <dbReference type="ARBA" id="ARBA00022989"/>
    </source>
</evidence>
<feature type="transmembrane region" description="Helical" evidence="7">
    <location>
        <begin position="99"/>
        <end position="122"/>
    </location>
</feature>
<evidence type="ECO:0000313" key="10">
    <source>
        <dbReference type="Proteomes" id="UP001081071"/>
    </source>
</evidence>
<comment type="subcellular location">
    <subcellularLocation>
        <location evidence="1 7">Cell membrane</location>
        <topology evidence="1 7">Multi-pass membrane protein</topology>
    </subcellularLocation>
</comment>
<evidence type="ECO:0000259" key="8">
    <source>
        <dbReference type="PROSITE" id="PS50928"/>
    </source>
</evidence>
<feature type="transmembrane region" description="Helical" evidence="7">
    <location>
        <begin position="272"/>
        <end position="297"/>
    </location>
</feature>
<dbReference type="Gene3D" id="1.10.3720.10">
    <property type="entry name" value="MetI-like"/>
    <property type="match status" value="1"/>
</dbReference>
<feature type="transmembrane region" description="Helical" evidence="7">
    <location>
        <begin position="26"/>
        <end position="46"/>
    </location>
</feature>
<keyword evidence="5 7" id="KW-1133">Transmembrane helix</keyword>
<dbReference type="EMBL" id="JAPWIJ010000017">
    <property type="protein sequence ID" value="MCZ4522015.1"/>
    <property type="molecule type" value="Genomic_DNA"/>
</dbReference>
<dbReference type="PANTHER" id="PTHR30151">
    <property type="entry name" value="ALKANE SULFONATE ABC TRANSPORTER-RELATED, MEMBRANE SUBUNIT"/>
    <property type="match status" value="1"/>
</dbReference>
<gene>
    <name evidence="9" type="ORF">O4220_26130</name>
</gene>
<keyword evidence="10" id="KW-1185">Reference proteome</keyword>
<organism evidence="9 10">
    <name type="scientific">Rhodococcus ruber</name>
    <dbReference type="NCBI Taxonomy" id="1830"/>
    <lineage>
        <taxon>Bacteria</taxon>
        <taxon>Bacillati</taxon>
        <taxon>Actinomycetota</taxon>
        <taxon>Actinomycetes</taxon>
        <taxon>Mycobacteriales</taxon>
        <taxon>Nocardiaceae</taxon>
        <taxon>Rhodococcus</taxon>
    </lineage>
</organism>
<keyword evidence="2 7" id="KW-0813">Transport</keyword>
<sequence>MTSVLDQAAVIAPTPARSAQGLRRPVMAMAAIVVLLVLWELVKVLVPENGVSIAGVRVLPRTDDGALPHVWSVLAALTEPEVNVAGARSVGAAIVSSGLFTFGLAVLGFALGAVVGLVLAVVMQRFAWVERSVLPYVIVSQTVPLIALAPLVAGWGGKIAIGGYAWQPWMSITVIASYLAFFPVAVGMLRGLRAPDRASLDLMHSYAAGWWTTLLRLRLPASVPHLIPSLRLAAAAAVIGAVVAEISTGTTGGIGRQIIVFSQQATGDASRLYAAVLGAAVLGLVVTGLVALLDIALGRYAGRTPARRADR</sequence>
<dbReference type="Proteomes" id="UP001081071">
    <property type="component" value="Unassembled WGS sequence"/>
</dbReference>
<proteinExistence type="inferred from homology"/>
<keyword evidence="6 7" id="KW-0472">Membrane</keyword>
<keyword evidence="4 7" id="KW-0812">Transmembrane</keyword>
<dbReference type="InterPro" id="IPR000515">
    <property type="entry name" value="MetI-like"/>
</dbReference>
<accession>A0ABT4MLZ2</accession>
<feature type="transmembrane region" description="Helical" evidence="7">
    <location>
        <begin position="232"/>
        <end position="252"/>
    </location>
</feature>
<evidence type="ECO:0000313" key="9">
    <source>
        <dbReference type="EMBL" id="MCZ4522015.1"/>
    </source>
</evidence>
<dbReference type="InterPro" id="IPR035906">
    <property type="entry name" value="MetI-like_sf"/>
</dbReference>
<dbReference type="PANTHER" id="PTHR30151:SF41">
    <property type="entry name" value="ABC TRANSPORTER PERMEASE PROTEIN"/>
    <property type="match status" value="1"/>
</dbReference>
<name>A0ABT4MLZ2_9NOCA</name>
<dbReference type="SUPFAM" id="SSF161098">
    <property type="entry name" value="MetI-like"/>
    <property type="match status" value="1"/>
</dbReference>
<dbReference type="Pfam" id="PF00528">
    <property type="entry name" value="BPD_transp_1"/>
    <property type="match status" value="1"/>
</dbReference>
<dbReference type="RefSeq" id="WP_269608463.1">
    <property type="nucleotide sequence ID" value="NZ_JAPWIJ010000017.1"/>
</dbReference>
<evidence type="ECO:0000256" key="2">
    <source>
        <dbReference type="ARBA" id="ARBA00022448"/>
    </source>
</evidence>
<evidence type="ECO:0000256" key="3">
    <source>
        <dbReference type="ARBA" id="ARBA00022475"/>
    </source>
</evidence>
<evidence type="ECO:0000256" key="1">
    <source>
        <dbReference type="ARBA" id="ARBA00004651"/>
    </source>
</evidence>
<keyword evidence="3" id="KW-1003">Cell membrane</keyword>
<feature type="transmembrane region" description="Helical" evidence="7">
    <location>
        <begin position="169"/>
        <end position="189"/>
    </location>
</feature>
<feature type="domain" description="ABC transmembrane type-1" evidence="8">
    <location>
        <begin position="98"/>
        <end position="294"/>
    </location>
</feature>
<feature type="transmembrane region" description="Helical" evidence="7">
    <location>
        <begin position="134"/>
        <end position="157"/>
    </location>
</feature>
<protein>
    <submittedName>
        <fullName evidence="9">ABC transporter permease subunit</fullName>
    </submittedName>
</protein>
<evidence type="ECO:0000256" key="7">
    <source>
        <dbReference type="RuleBase" id="RU363032"/>
    </source>
</evidence>
<evidence type="ECO:0000256" key="6">
    <source>
        <dbReference type="ARBA" id="ARBA00023136"/>
    </source>
</evidence>
<comment type="caution">
    <text evidence="9">The sequence shown here is derived from an EMBL/GenBank/DDBJ whole genome shotgun (WGS) entry which is preliminary data.</text>
</comment>